<dbReference type="InterPro" id="IPR042098">
    <property type="entry name" value="TauD-like_sf"/>
</dbReference>
<dbReference type="AlphaFoldDB" id="A0A1I7EPN0"/>
<dbReference type="Proteomes" id="UP000198844">
    <property type="component" value="Unassembled WGS sequence"/>
</dbReference>
<dbReference type="SUPFAM" id="SSF51197">
    <property type="entry name" value="Clavaminate synthase-like"/>
    <property type="match status" value="1"/>
</dbReference>
<keyword evidence="1" id="KW-0560">Oxidoreductase</keyword>
<evidence type="ECO:0000256" key="1">
    <source>
        <dbReference type="ARBA" id="ARBA00023002"/>
    </source>
</evidence>
<feature type="domain" description="TauD/TfdA-like" evidence="2">
    <location>
        <begin position="19"/>
        <end position="228"/>
    </location>
</feature>
<accession>A0A1I7EPN0</accession>
<sequence length="256" mass="28655">MALEASVASNSVAFGGLSDLRKRIAQKWREHDHVVVRELPLCAEGTTGLLVAAACFRELKRYRGGKIVKHFRMSPWTKALSHTLAGGFFHTDLNTSDMPPAATAMQCLERDPGAPGYGQLRVARIRELLLHLDMSHPDGRRFLTHQRVTMMNEMSPLGWEGAMVQGGLIRFHPESLLAAQKHLGRNPPELELHLKKIHEAALDVSVPIDLEPGEMLLVSNRRALHQRGECTVRFRVFPGDYDARRVSVFHAHDEPA</sequence>
<dbReference type="Pfam" id="PF02668">
    <property type="entry name" value="TauD"/>
    <property type="match status" value="1"/>
</dbReference>
<evidence type="ECO:0000313" key="4">
    <source>
        <dbReference type="Proteomes" id="UP000198844"/>
    </source>
</evidence>
<gene>
    <name evidence="3" type="ORF">SAMN05192563_104319</name>
</gene>
<evidence type="ECO:0000313" key="3">
    <source>
        <dbReference type="EMBL" id="SFU25884.1"/>
    </source>
</evidence>
<dbReference type="GO" id="GO:0016706">
    <property type="term" value="F:2-oxoglutarate-dependent dioxygenase activity"/>
    <property type="evidence" value="ECO:0007669"/>
    <property type="project" value="UniProtKB-ARBA"/>
</dbReference>
<dbReference type="EMBL" id="FPBH01000043">
    <property type="protein sequence ID" value="SFU25884.1"/>
    <property type="molecule type" value="Genomic_DNA"/>
</dbReference>
<proteinExistence type="predicted"/>
<organism evidence="3 4">
    <name type="scientific">Paraburkholderia aspalathi</name>
    <dbReference type="NCBI Taxonomy" id="1324617"/>
    <lineage>
        <taxon>Bacteria</taxon>
        <taxon>Pseudomonadati</taxon>
        <taxon>Pseudomonadota</taxon>
        <taxon>Betaproteobacteria</taxon>
        <taxon>Burkholderiales</taxon>
        <taxon>Burkholderiaceae</taxon>
        <taxon>Paraburkholderia</taxon>
    </lineage>
</organism>
<dbReference type="InterPro" id="IPR003819">
    <property type="entry name" value="TauD/TfdA-like"/>
</dbReference>
<protein>
    <submittedName>
        <fullName evidence="3">Taurine catabolism dioxygenase TauD, TfdA family</fullName>
    </submittedName>
</protein>
<dbReference type="Gene3D" id="3.60.130.10">
    <property type="entry name" value="Clavaminate synthase-like"/>
    <property type="match status" value="1"/>
</dbReference>
<name>A0A1I7EPN0_9BURK</name>
<keyword evidence="3" id="KW-0223">Dioxygenase</keyword>
<evidence type="ECO:0000259" key="2">
    <source>
        <dbReference type="Pfam" id="PF02668"/>
    </source>
</evidence>
<reference evidence="3 4" key="1">
    <citation type="submission" date="2016-10" db="EMBL/GenBank/DDBJ databases">
        <authorList>
            <person name="de Groot N.N."/>
        </authorList>
    </citation>
    <scope>NUCLEOTIDE SEQUENCE [LARGE SCALE GENOMIC DNA]</scope>
    <source>
        <strain evidence="3 4">LMG 27731</strain>
    </source>
</reference>